<sequence>MSNHHTIPLTKMKSIFQRHRRTTQQKTQQKPLLVDNFQKIPPEIVEILFTFLWVTDQVCVALTCKYLFVCYQSFLRVRKTGVTELLWREPVSELRLVRQLQNERWQYCWWCYKLHPFSRWRAFLYMWGYRRKCCPVRDLVGWTIPDI</sequence>
<evidence type="ECO:0000313" key="2">
    <source>
        <dbReference type="Proteomes" id="UP000053732"/>
    </source>
</evidence>
<evidence type="ECO:0000313" key="1">
    <source>
        <dbReference type="EMBL" id="CRL28983.1"/>
    </source>
</evidence>
<dbReference type="AlphaFoldDB" id="A0A0G4PS63"/>
<dbReference type="EMBL" id="HG793165">
    <property type="protein sequence ID" value="CRL28983.1"/>
    <property type="molecule type" value="Genomic_DNA"/>
</dbReference>
<keyword evidence="2" id="KW-1185">Reference proteome</keyword>
<proteinExistence type="predicted"/>
<protein>
    <submittedName>
        <fullName evidence="1">Str. FM013</fullName>
    </submittedName>
</protein>
<gene>
    <name evidence="1" type="ORF">PCAMFM013_S032g000019</name>
</gene>
<dbReference type="Proteomes" id="UP000053732">
    <property type="component" value="Unassembled WGS sequence"/>
</dbReference>
<organism evidence="1 2">
    <name type="scientific">Penicillium camemberti (strain FM 013)</name>
    <dbReference type="NCBI Taxonomy" id="1429867"/>
    <lineage>
        <taxon>Eukaryota</taxon>
        <taxon>Fungi</taxon>
        <taxon>Dikarya</taxon>
        <taxon>Ascomycota</taxon>
        <taxon>Pezizomycotina</taxon>
        <taxon>Eurotiomycetes</taxon>
        <taxon>Eurotiomycetidae</taxon>
        <taxon>Eurotiales</taxon>
        <taxon>Aspergillaceae</taxon>
        <taxon>Penicillium</taxon>
    </lineage>
</organism>
<reference evidence="1 2" key="1">
    <citation type="journal article" date="2014" name="Nat. Commun.">
        <title>Multiple recent horizontal transfers of a large genomic region in cheese making fungi.</title>
        <authorList>
            <person name="Cheeseman K."/>
            <person name="Ropars J."/>
            <person name="Renault P."/>
            <person name="Dupont J."/>
            <person name="Gouzy J."/>
            <person name="Branca A."/>
            <person name="Abraham A.L."/>
            <person name="Ceppi M."/>
            <person name="Conseiller E."/>
            <person name="Debuchy R."/>
            <person name="Malagnac F."/>
            <person name="Goarin A."/>
            <person name="Silar P."/>
            <person name="Lacoste S."/>
            <person name="Sallet E."/>
            <person name="Bensimon A."/>
            <person name="Giraud T."/>
            <person name="Brygoo Y."/>
        </authorList>
    </citation>
    <scope>NUCLEOTIDE SEQUENCE [LARGE SCALE GENOMIC DNA]</scope>
    <source>
        <strain evidence="2">FM 013</strain>
    </source>
</reference>
<name>A0A0G4PS63_PENC3</name>
<accession>A0A0G4PS63</accession>